<dbReference type="EMBL" id="JABBZM010000032">
    <property type="protein sequence ID" value="NMV41400.1"/>
    <property type="molecule type" value="Genomic_DNA"/>
</dbReference>
<dbReference type="InterPro" id="IPR032710">
    <property type="entry name" value="NTF2-like_dom_sf"/>
</dbReference>
<evidence type="ECO:0000313" key="2">
    <source>
        <dbReference type="EMBL" id="NMV41400.1"/>
    </source>
</evidence>
<reference evidence="2 3" key="1">
    <citation type="submission" date="2020-04" db="EMBL/GenBank/DDBJ databases">
        <title>Ralstonia insidiosa genome sequencing and assembly.</title>
        <authorList>
            <person name="Martins R.C.R."/>
            <person name="Perdigao-Neto L.V."/>
            <person name="Levin A.S.S."/>
            <person name="Costa S.F."/>
        </authorList>
    </citation>
    <scope>NUCLEOTIDE SEQUENCE [LARGE SCALE GENOMIC DNA]</scope>
    <source>
        <strain evidence="2 3">5047</strain>
    </source>
</reference>
<gene>
    <name evidence="2" type="ORF">HGR00_26120</name>
</gene>
<dbReference type="RefSeq" id="WP_048934924.1">
    <property type="nucleotide sequence ID" value="NZ_JABBZM010000032.1"/>
</dbReference>
<dbReference type="Proteomes" id="UP000575469">
    <property type="component" value="Unassembled WGS sequence"/>
</dbReference>
<dbReference type="Pfam" id="PF07858">
    <property type="entry name" value="LEH"/>
    <property type="match status" value="1"/>
</dbReference>
<sequence length="127" mass="14243">MAQHDSKALANKFIHALETRDLDAVSDLLADDVVFEDVPLADTVHRGKPKAVEKVAEFFGKSSSYVWKKHRVVSENGTVFVERTSDIVFGDKKVTLPMVVILEFNDAGKLTLFKDYFDLQTLQSQLA</sequence>
<accession>A0A848P6S8</accession>
<feature type="domain" description="Limonene-1,2-epoxide hydrolase" evidence="1">
    <location>
        <begin position="11"/>
        <end position="126"/>
    </location>
</feature>
<dbReference type="AlphaFoldDB" id="A0A848P6S8"/>
<proteinExistence type="predicted"/>
<dbReference type="Gene3D" id="3.10.450.50">
    <property type="match status" value="1"/>
</dbReference>
<protein>
    <submittedName>
        <fullName evidence="2">SnoaL-like domain-containing protein</fullName>
    </submittedName>
</protein>
<comment type="caution">
    <text evidence="2">The sequence shown here is derived from an EMBL/GenBank/DDBJ whole genome shotgun (WGS) entry which is preliminary data.</text>
</comment>
<dbReference type="InterPro" id="IPR013100">
    <property type="entry name" value="LEH"/>
</dbReference>
<dbReference type="SUPFAM" id="SSF54427">
    <property type="entry name" value="NTF2-like"/>
    <property type="match status" value="1"/>
</dbReference>
<name>A0A848P6S8_9RALS</name>
<organism evidence="2 3">
    <name type="scientific">Ralstonia insidiosa</name>
    <dbReference type="NCBI Taxonomy" id="190721"/>
    <lineage>
        <taxon>Bacteria</taxon>
        <taxon>Pseudomonadati</taxon>
        <taxon>Pseudomonadota</taxon>
        <taxon>Betaproteobacteria</taxon>
        <taxon>Burkholderiales</taxon>
        <taxon>Burkholderiaceae</taxon>
        <taxon>Ralstonia</taxon>
    </lineage>
</organism>
<evidence type="ECO:0000313" key="3">
    <source>
        <dbReference type="Proteomes" id="UP000575469"/>
    </source>
</evidence>
<evidence type="ECO:0000259" key="1">
    <source>
        <dbReference type="Pfam" id="PF07858"/>
    </source>
</evidence>